<accession>A0A1V9Z6B3</accession>
<protein>
    <submittedName>
        <fullName evidence="2">Uncharacterized protein</fullName>
    </submittedName>
</protein>
<keyword evidence="1" id="KW-0175">Coiled coil</keyword>
<comment type="caution">
    <text evidence="2">The sequence shown here is derived from an EMBL/GenBank/DDBJ whole genome shotgun (WGS) entry which is preliminary data.</text>
</comment>
<keyword evidence="3" id="KW-1185">Reference proteome</keyword>
<dbReference type="EMBL" id="JNBR01000408">
    <property type="protein sequence ID" value="OQR93472.1"/>
    <property type="molecule type" value="Genomic_DNA"/>
</dbReference>
<evidence type="ECO:0000313" key="3">
    <source>
        <dbReference type="Proteomes" id="UP000243579"/>
    </source>
</evidence>
<proteinExistence type="predicted"/>
<evidence type="ECO:0000256" key="1">
    <source>
        <dbReference type="SAM" id="Coils"/>
    </source>
</evidence>
<feature type="coiled-coil region" evidence="1">
    <location>
        <begin position="23"/>
        <end position="50"/>
    </location>
</feature>
<reference evidence="2 3" key="1">
    <citation type="journal article" date="2014" name="Genome Biol. Evol.">
        <title>The secreted proteins of Achlya hypogyna and Thraustotheca clavata identify the ancestral oomycete secretome and reveal gene acquisitions by horizontal gene transfer.</title>
        <authorList>
            <person name="Misner I."/>
            <person name="Blouin N."/>
            <person name="Leonard G."/>
            <person name="Richards T.A."/>
            <person name="Lane C.E."/>
        </authorList>
    </citation>
    <scope>NUCLEOTIDE SEQUENCE [LARGE SCALE GENOMIC DNA]</scope>
    <source>
        <strain evidence="2 3">ATCC 48635</strain>
    </source>
</reference>
<evidence type="ECO:0000313" key="2">
    <source>
        <dbReference type="EMBL" id="OQR93472.1"/>
    </source>
</evidence>
<gene>
    <name evidence="2" type="ORF">ACHHYP_20102</name>
</gene>
<dbReference type="Proteomes" id="UP000243579">
    <property type="component" value="Unassembled WGS sequence"/>
</dbReference>
<dbReference type="AlphaFoldDB" id="A0A1V9Z6B3"/>
<sequence>MAEMERSQMLQLRQWQEYMETDRVALTQRVKELESKVAGLEQVIKAEQQASLLALEAISSAFVAKQP</sequence>
<name>A0A1V9Z6B3_ACHHY</name>
<organism evidence="2 3">
    <name type="scientific">Achlya hypogyna</name>
    <name type="common">Oomycete</name>
    <name type="synonym">Protoachlya hypogyna</name>
    <dbReference type="NCBI Taxonomy" id="1202772"/>
    <lineage>
        <taxon>Eukaryota</taxon>
        <taxon>Sar</taxon>
        <taxon>Stramenopiles</taxon>
        <taxon>Oomycota</taxon>
        <taxon>Saprolegniomycetes</taxon>
        <taxon>Saprolegniales</taxon>
        <taxon>Achlyaceae</taxon>
        <taxon>Achlya</taxon>
    </lineage>
</organism>